<organism evidence="2 3">
    <name type="scientific">Aspergillus calidoustus</name>
    <dbReference type="NCBI Taxonomy" id="454130"/>
    <lineage>
        <taxon>Eukaryota</taxon>
        <taxon>Fungi</taxon>
        <taxon>Dikarya</taxon>
        <taxon>Ascomycota</taxon>
        <taxon>Pezizomycotina</taxon>
        <taxon>Eurotiomycetes</taxon>
        <taxon>Eurotiomycetidae</taxon>
        <taxon>Eurotiales</taxon>
        <taxon>Aspergillaceae</taxon>
        <taxon>Aspergillus</taxon>
        <taxon>Aspergillus subgen. Nidulantes</taxon>
    </lineage>
</organism>
<dbReference type="InterPro" id="IPR036397">
    <property type="entry name" value="RNaseH_sf"/>
</dbReference>
<dbReference type="GO" id="GO:0003677">
    <property type="term" value="F:DNA binding"/>
    <property type="evidence" value="ECO:0007669"/>
    <property type="project" value="TreeGrafter"/>
</dbReference>
<dbReference type="InterPro" id="IPR050863">
    <property type="entry name" value="CenT-Element_Derived"/>
</dbReference>
<dbReference type="EMBL" id="CDMC01000036">
    <property type="protein sequence ID" value="CEL11935.1"/>
    <property type="molecule type" value="Genomic_DNA"/>
</dbReference>
<dbReference type="STRING" id="454130.A0A0U5GPJ0"/>
<protein>
    <recommendedName>
        <fullName evidence="1">DDE-1 domain-containing protein</fullName>
    </recommendedName>
</protein>
<evidence type="ECO:0000259" key="1">
    <source>
        <dbReference type="Pfam" id="PF03184"/>
    </source>
</evidence>
<dbReference type="PANTHER" id="PTHR19303">
    <property type="entry name" value="TRANSPOSON"/>
    <property type="match status" value="1"/>
</dbReference>
<name>A0A0U5GPJ0_ASPCI</name>
<evidence type="ECO:0000313" key="2">
    <source>
        <dbReference type="EMBL" id="CEL11935.1"/>
    </source>
</evidence>
<dbReference type="AlphaFoldDB" id="A0A0U5GPJ0"/>
<gene>
    <name evidence="2" type="ORF">ASPCAL15029</name>
</gene>
<dbReference type="Pfam" id="PF03184">
    <property type="entry name" value="DDE_1"/>
    <property type="match status" value="1"/>
</dbReference>
<feature type="domain" description="DDE-1" evidence="1">
    <location>
        <begin position="40"/>
        <end position="215"/>
    </location>
</feature>
<proteinExistence type="predicted"/>
<dbReference type="PANTHER" id="PTHR19303:SF74">
    <property type="entry name" value="POGO TRANSPOSABLE ELEMENT WITH KRAB DOMAIN"/>
    <property type="match status" value="1"/>
</dbReference>
<dbReference type="Proteomes" id="UP000054771">
    <property type="component" value="Unassembled WGS sequence"/>
</dbReference>
<reference evidence="3" key="1">
    <citation type="journal article" date="2016" name="Genome Announc.">
        <title>Draft genome sequences of fungus Aspergillus calidoustus.</title>
        <authorList>
            <person name="Horn F."/>
            <person name="Linde J."/>
            <person name="Mattern D.J."/>
            <person name="Walther G."/>
            <person name="Guthke R."/>
            <person name="Scherlach K."/>
            <person name="Martin K."/>
            <person name="Brakhage A.A."/>
            <person name="Petzke L."/>
            <person name="Valiante V."/>
        </authorList>
    </citation>
    <scope>NUCLEOTIDE SEQUENCE [LARGE SCALE GENOMIC DNA]</scope>
    <source>
        <strain evidence="3">SF006504</strain>
    </source>
</reference>
<dbReference type="Gene3D" id="3.30.420.10">
    <property type="entry name" value="Ribonuclease H-like superfamily/Ribonuclease H"/>
    <property type="match status" value="1"/>
</dbReference>
<dbReference type="InterPro" id="IPR004875">
    <property type="entry name" value="DDE_SF_endonuclease_dom"/>
</dbReference>
<evidence type="ECO:0000313" key="3">
    <source>
        <dbReference type="Proteomes" id="UP000054771"/>
    </source>
</evidence>
<dbReference type="OrthoDB" id="4503213at2759"/>
<dbReference type="GO" id="GO:0005634">
    <property type="term" value="C:nucleus"/>
    <property type="evidence" value="ECO:0007669"/>
    <property type="project" value="TreeGrafter"/>
</dbReference>
<sequence length="281" mass="32519">MYNMDEKGFLIGVLSKAKRIFSRRDNETDGSQQRVQDGNREWITTIGCICADGTSLSPGLIYQAASGNLQDSWLQDFKNETHHCFFASSKTGWTNNDLGFAWIRDVFDRETKEKARRRWRLLIMDSHGSHLTPQIMEFCMANRIHIATFPPHSTHRLQPLDVGIFSPLSQAYSDQLEAFMHECQGLSSITKRDFFRLFWPAWEKALSTKNIESAWKSTGLAPFNPEVILKKFSKKEEPRPSSSASIRSVLQAEDWRQIERLLRKVVVEINDQKTKRALRRH</sequence>
<accession>A0A0U5GPJ0</accession>
<keyword evidence="3" id="KW-1185">Reference proteome</keyword>
<dbReference type="OMA" id="AYECANG"/>